<organism evidence="11 12">
    <name type="scientific">Larinioides sclopetarius</name>
    <dbReference type="NCBI Taxonomy" id="280406"/>
    <lineage>
        <taxon>Eukaryota</taxon>
        <taxon>Metazoa</taxon>
        <taxon>Ecdysozoa</taxon>
        <taxon>Arthropoda</taxon>
        <taxon>Chelicerata</taxon>
        <taxon>Arachnida</taxon>
        <taxon>Araneae</taxon>
        <taxon>Araneomorphae</taxon>
        <taxon>Entelegynae</taxon>
        <taxon>Araneoidea</taxon>
        <taxon>Araneidae</taxon>
        <taxon>Larinioides</taxon>
    </lineage>
</organism>
<dbReference type="InterPro" id="IPR001915">
    <property type="entry name" value="Peptidase_M48"/>
</dbReference>
<dbReference type="FunFam" id="3.30.2010.10:FF:000003">
    <property type="entry name" value="CAAX prenyl protease"/>
    <property type="match status" value="1"/>
</dbReference>
<feature type="binding site" evidence="8">
    <location>
        <position position="92"/>
    </location>
    <ligand>
        <name>Zn(2+)</name>
        <dbReference type="ChEBI" id="CHEBI:29105"/>
        <note>catalytic</note>
    </ligand>
</feature>
<evidence type="ECO:0000256" key="6">
    <source>
        <dbReference type="ARBA" id="ARBA00044456"/>
    </source>
</evidence>
<dbReference type="AlphaFoldDB" id="A0AAV1ZQ13"/>
<feature type="active site" evidence="7">
    <location>
        <position position="89"/>
    </location>
</feature>
<comment type="catalytic activity">
    <reaction evidence="6 9">
        <text>Hydrolyzes the peptide bond -P2-(S-farnesyl or geranylgeranyl)C-P1'-P2'-P3'-COOH where P1' and P2' are amino acids with aliphatic side chains and P3' is any C-terminal residue.</text>
        <dbReference type="EC" id="3.4.24.84"/>
    </reaction>
</comment>
<gene>
    <name evidence="11" type="ORF">LARSCL_LOCUS7139</name>
</gene>
<evidence type="ECO:0000256" key="2">
    <source>
        <dbReference type="ARBA" id="ARBA00022723"/>
    </source>
</evidence>
<keyword evidence="4 8" id="KW-0862">Zinc</keyword>
<keyword evidence="9" id="KW-0812">Transmembrane</keyword>
<dbReference type="EC" id="3.4.24.84" evidence="9"/>
<keyword evidence="2 8" id="KW-0479">Metal-binding</keyword>
<comment type="subcellular location">
    <subcellularLocation>
        <location evidence="9">Endoplasmic reticulum membrane</location>
        <topology evidence="9">Multi-pass membrane protein</topology>
    </subcellularLocation>
</comment>
<dbReference type="PANTHER" id="PTHR10120">
    <property type="entry name" value="CAAX PRENYL PROTEASE 1"/>
    <property type="match status" value="1"/>
</dbReference>
<proteinExistence type="inferred from homology"/>
<dbReference type="Proteomes" id="UP001497382">
    <property type="component" value="Unassembled WGS sequence"/>
</dbReference>
<keyword evidence="9" id="KW-0256">Endoplasmic reticulum</keyword>
<dbReference type="CDD" id="cd07343">
    <property type="entry name" value="M48A_Zmpste24p_like"/>
    <property type="match status" value="1"/>
</dbReference>
<feature type="active site" description="Proton donor" evidence="7">
    <location>
        <position position="172"/>
    </location>
</feature>
<dbReference type="EMBL" id="CAXIEN010000071">
    <property type="protein sequence ID" value="CAL1273872.1"/>
    <property type="molecule type" value="Genomic_DNA"/>
</dbReference>
<keyword evidence="3 9" id="KW-0378">Hydrolase</keyword>
<evidence type="ECO:0000313" key="11">
    <source>
        <dbReference type="EMBL" id="CAL1273872.1"/>
    </source>
</evidence>
<feature type="transmembrane region" description="Helical" evidence="9">
    <location>
        <begin position="102"/>
        <end position="120"/>
    </location>
</feature>
<keyword evidence="9" id="KW-1133">Transmembrane helix</keyword>
<name>A0AAV1ZQ13_9ARAC</name>
<keyword evidence="1 9" id="KW-0645">Protease</keyword>
<evidence type="ECO:0000256" key="4">
    <source>
        <dbReference type="ARBA" id="ARBA00022833"/>
    </source>
</evidence>
<comment type="cofactor">
    <cofactor evidence="8 9">
        <name>Zn(2+)</name>
        <dbReference type="ChEBI" id="CHEBI:29105"/>
    </cofactor>
    <text evidence="8 9">Binds 1 zinc ion per subunit.</text>
</comment>
<dbReference type="GO" id="GO:0004222">
    <property type="term" value="F:metalloendopeptidase activity"/>
    <property type="evidence" value="ECO:0007669"/>
    <property type="project" value="UniProtKB-UniRule"/>
</dbReference>
<comment type="caution">
    <text evidence="9">Lacks conserved residue(s) required for the propagation of feature annotation.</text>
</comment>
<feature type="transmembrane region" description="Helical" evidence="9">
    <location>
        <begin position="140"/>
        <end position="160"/>
    </location>
</feature>
<dbReference type="Gene3D" id="3.30.2010.10">
    <property type="entry name" value="Metalloproteases ('zincins'), catalytic domain"/>
    <property type="match status" value="1"/>
</dbReference>
<sequence length="226" mass="25950">MTVYADFIAPLFDKFTPLPEGTLRTRIEELAKSISFPLKKLYVVEGSKRSSHSNAYFYGFYKNKRIVLFDTLIKTGCNNDEILAVLAHELGHWKLNHVLKNLIIAQVNLFLCFAVFALLFKNSSLYAAFGFHDQQPVIVGLVVIFQYVFSPYNEVLSFLMTALSRRFEFQADAFAKVLNKAADLRSALIKLNRDNLGFPVYDWLYSTWHHSHPPLLERIHALGKLD</sequence>
<evidence type="ECO:0000256" key="1">
    <source>
        <dbReference type="ARBA" id="ARBA00022670"/>
    </source>
</evidence>
<evidence type="ECO:0000259" key="10">
    <source>
        <dbReference type="Pfam" id="PF01435"/>
    </source>
</evidence>
<feature type="binding site" evidence="8">
    <location>
        <position position="168"/>
    </location>
    <ligand>
        <name>Zn(2+)</name>
        <dbReference type="ChEBI" id="CHEBI:29105"/>
        <note>catalytic</note>
    </ligand>
</feature>
<comment type="similarity">
    <text evidence="9">Belongs to the peptidase M48A family.</text>
</comment>
<evidence type="ECO:0000256" key="7">
    <source>
        <dbReference type="PIRSR" id="PIRSR627057-1"/>
    </source>
</evidence>
<evidence type="ECO:0000313" key="12">
    <source>
        <dbReference type="Proteomes" id="UP001497382"/>
    </source>
</evidence>
<evidence type="ECO:0000256" key="8">
    <source>
        <dbReference type="PIRSR" id="PIRSR627057-2"/>
    </source>
</evidence>
<comment type="function">
    <text evidence="9">Proteolytically removes the C-terminal three residues of farnesylated proteins.</text>
</comment>
<dbReference type="GO" id="GO:0071586">
    <property type="term" value="P:CAAX-box protein processing"/>
    <property type="evidence" value="ECO:0007669"/>
    <property type="project" value="UniProtKB-UniRule"/>
</dbReference>
<dbReference type="Pfam" id="PF01435">
    <property type="entry name" value="Peptidase_M48"/>
    <property type="match status" value="1"/>
</dbReference>
<keyword evidence="12" id="KW-1185">Reference proteome</keyword>
<dbReference type="InterPro" id="IPR027057">
    <property type="entry name" value="CAXX_Prtase_1"/>
</dbReference>
<evidence type="ECO:0000256" key="5">
    <source>
        <dbReference type="ARBA" id="ARBA00023049"/>
    </source>
</evidence>
<dbReference type="GO" id="GO:0005789">
    <property type="term" value="C:endoplasmic reticulum membrane"/>
    <property type="evidence" value="ECO:0007669"/>
    <property type="project" value="UniProtKB-SubCell"/>
</dbReference>
<protein>
    <recommendedName>
        <fullName evidence="9">CAAX prenyl protease</fullName>
        <ecNumber evidence="9">3.4.24.84</ecNumber>
    </recommendedName>
</protein>
<keyword evidence="9" id="KW-0472">Membrane</keyword>
<accession>A0AAV1ZQ13</accession>
<feature type="binding site" evidence="8">
    <location>
        <position position="88"/>
    </location>
    <ligand>
        <name>Zn(2+)</name>
        <dbReference type="ChEBI" id="CHEBI:29105"/>
        <note>catalytic</note>
    </ligand>
</feature>
<evidence type="ECO:0000256" key="3">
    <source>
        <dbReference type="ARBA" id="ARBA00022801"/>
    </source>
</evidence>
<reference evidence="11 12" key="1">
    <citation type="submission" date="2024-04" db="EMBL/GenBank/DDBJ databases">
        <authorList>
            <person name="Rising A."/>
            <person name="Reimegard J."/>
            <person name="Sonavane S."/>
            <person name="Akerstrom W."/>
            <person name="Nylinder S."/>
            <person name="Hedman E."/>
            <person name="Kallberg Y."/>
        </authorList>
    </citation>
    <scope>NUCLEOTIDE SEQUENCE [LARGE SCALE GENOMIC DNA]</scope>
</reference>
<feature type="domain" description="Peptidase M48" evidence="10">
    <location>
        <begin position="18"/>
        <end position="224"/>
    </location>
</feature>
<evidence type="ECO:0000256" key="9">
    <source>
        <dbReference type="RuleBase" id="RU366005"/>
    </source>
</evidence>
<comment type="caution">
    <text evidence="11">The sequence shown here is derived from an EMBL/GenBank/DDBJ whole genome shotgun (WGS) entry which is preliminary data.</text>
</comment>
<keyword evidence="5 9" id="KW-0482">Metalloprotease</keyword>
<dbReference type="GO" id="GO:0046872">
    <property type="term" value="F:metal ion binding"/>
    <property type="evidence" value="ECO:0007669"/>
    <property type="project" value="UniProtKB-UniRule"/>
</dbReference>